<dbReference type="EMBL" id="PQXF01000101">
    <property type="protein sequence ID" value="PXF56514.1"/>
    <property type="molecule type" value="Genomic_DNA"/>
</dbReference>
<dbReference type="Proteomes" id="UP000248329">
    <property type="component" value="Unassembled WGS sequence"/>
</dbReference>
<sequence>MHQAECISCGCRGQNKTMHHPAESTRLKTARVFVSSTFSDMHAERDYLNRLVFPELRSRCIRHGIEFIGIDLRWGITEREIEQHGALSVCLDEIKRCNFFVSLIGDRYGWIPAPEEITQEFFEAILEAGNLTAGDVSLLREWYRLDETTEPPVYRLCHDREVLDDVSERLIRLWEAAGLPHAGDSIIAQEINEGAFEPSRSDTRAFFYLRKSGLHLG</sequence>
<accession>A0AC61KXZ2</accession>
<comment type="caution">
    <text evidence="1">The sequence shown here is derived from an EMBL/GenBank/DDBJ whole genome shotgun (WGS) entry which is preliminary data.</text>
</comment>
<name>A0AC61KXZ2_9EURY</name>
<evidence type="ECO:0000313" key="1">
    <source>
        <dbReference type="EMBL" id="PXF56514.1"/>
    </source>
</evidence>
<protein>
    <submittedName>
        <fullName evidence="1">Uncharacterized protein</fullName>
    </submittedName>
</protein>
<organism evidence="1 2">
    <name type="scientific">Candidatus Methanogaster sp</name>
    <dbReference type="NCBI Taxonomy" id="3386292"/>
    <lineage>
        <taxon>Archaea</taxon>
        <taxon>Methanobacteriati</taxon>
        <taxon>Methanobacteriota</taxon>
        <taxon>Stenosarchaea group</taxon>
        <taxon>Methanomicrobia</taxon>
        <taxon>Methanosarcinales</taxon>
        <taxon>ANME-2 cluster</taxon>
        <taxon>Candidatus Methanogasteraceae</taxon>
        <taxon>Candidatus Methanogaster</taxon>
    </lineage>
</organism>
<reference evidence="1" key="1">
    <citation type="submission" date="2018-01" db="EMBL/GenBank/DDBJ databases">
        <authorList>
            <person name="Krukenberg V."/>
        </authorList>
    </citation>
    <scope>NUCLEOTIDE SEQUENCE</scope>
    <source>
        <strain evidence="1">E20ANME2</strain>
    </source>
</reference>
<proteinExistence type="predicted"/>
<gene>
    <name evidence="1" type="ORF">C4B59_16815</name>
</gene>
<evidence type="ECO:0000313" key="2">
    <source>
        <dbReference type="Proteomes" id="UP000248329"/>
    </source>
</evidence>